<dbReference type="AlphaFoldDB" id="A0A1I7YP32"/>
<name>A0A1I7YP32_9BILA</name>
<sequence>MVQQFKLSKSVVHGLVGPMCSKMFSLRKFLTCSEELSRGNRLVQIMGSSRWIKADSALREAVDEACNFLAVYRDNGQYRISATEYRLITFYTNKLGNRVDKQRRTAQGRAETAEGFQRRQYPVNFVVIDTLAGVRKRSENSAGESSDECENSDTDTESDSDYSTENSENSAESTVSF</sequence>
<evidence type="ECO:0000256" key="1">
    <source>
        <dbReference type="SAM" id="MobiDB-lite"/>
    </source>
</evidence>
<dbReference type="WBParaSite" id="L893_g18285.t1">
    <property type="protein sequence ID" value="L893_g18285.t1"/>
    <property type="gene ID" value="L893_g18285"/>
</dbReference>
<evidence type="ECO:0000313" key="3">
    <source>
        <dbReference type="WBParaSite" id="L893_g18285.t1"/>
    </source>
</evidence>
<protein>
    <submittedName>
        <fullName evidence="3">Chromatin modification-related protein eaf7</fullName>
    </submittedName>
</protein>
<evidence type="ECO:0000313" key="2">
    <source>
        <dbReference type="Proteomes" id="UP000095287"/>
    </source>
</evidence>
<accession>A0A1I7YP32</accession>
<feature type="region of interest" description="Disordered" evidence="1">
    <location>
        <begin position="135"/>
        <end position="177"/>
    </location>
</feature>
<feature type="compositionally biased region" description="Low complexity" evidence="1">
    <location>
        <begin position="163"/>
        <end position="177"/>
    </location>
</feature>
<dbReference type="Proteomes" id="UP000095287">
    <property type="component" value="Unplaced"/>
</dbReference>
<reference evidence="3" key="1">
    <citation type="submission" date="2016-11" db="UniProtKB">
        <authorList>
            <consortium name="WormBaseParasite"/>
        </authorList>
    </citation>
    <scope>IDENTIFICATION</scope>
</reference>
<organism evidence="2 3">
    <name type="scientific">Steinernema glaseri</name>
    <dbReference type="NCBI Taxonomy" id="37863"/>
    <lineage>
        <taxon>Eukaryota</taxon>
        <taxon>Metazoa</taxon>
        <taxon>Ecdysozoa</taxon>
        <taxon>Nematoda</taxon>
        <taxon>Chromadorea</taxon>
        <taxon>Rhabditida</taxon>
        <taxon>Tylenchina</taxon>
        <taxon>Panagrolaimomorpha</taxon>
        <taxon>Strongyloidoidea</taxon>
        <taxon>Steinernematidae</taxon>
        <taxon>Steinernema</taxon>
    </lineage>
</organism>
<proteinExistence type="predicted"/>
<keyword evidence="2" id="KW-1185">Reference proteome</keyword>
<feature type="compositionally biased region" description="Acidic residues" evidence="1">
    <location>
        <begin position="145"/>
        <end position="162"/>
    </location>
</feature>